<dbReference type="PANTHER" id="PTHR32039">
    <property type="entry name" value="MAGNESIUM-CHELATASE SUBUNIT CHLI"/>
    <property type="match status" value="1"/>
</dbReference>
<dbReference type="Gene3D" id="3.40.50.300">
    <property type="entry name" value="P-loop containing nucleotide triphosphate hydrolases"/>
    <property type="match status" value="1"/>
</dbReference>
<dbReference type="Pfam" id="PF01078">
    <property type="entry name" value="Mg_chelatase"/>
    <property type="match status" value="1"/>
</dbReference>
<dbReference type="InterPro" id="IPR001208">
    <property type="entry name" value="MCM_dom"/>
</dbReference>
<feature type="domain" description="AAA+ ATPase" evidence="4">
    <location>
        <begin position="210"/>
        <end position="396"/>
    </location>
</feature>
<dbReference type="EMBL" id="CP150096">
    <property type="protein sequence ID" value="WZN48191.1"/>
    <property type="molecule type" value="Genomic_DNA"/>
</dbReference>
<dbReference type="InterPro" id="IPR045006">
    <property type="entry name" value="CHLI-like"/>
</dbReference>
<dbReference type="InterPro" id="IPR027417">
    <property type="entry name" value="P-loop_NTPase"/>
</dbReference>
<dbReference type="PRINTS" id="PR01657">
    <property type="entry name" value="MCMFAMILY"/>
</dbReference>
<dbReference type="Gene3D" id="3.30.230.10">
    <property type="match status" value="1"/>
</dbReference>
<protein>
    <submittedName>
        <fullName evidence="5">YifB family Mg chelatase-like AAA ATPase</fullName>
    </submittedName>
</protein>
<dbReference type="SUPFAM" id="SSF52540">
    <property type="entry name" value="P-loop containing nucleoside triphosphate hydrolases"/>
    <property type="match status" value="1"/>
</dbReference>
<gene>
    <name evidence="5" type="ORF">WJU22_08385</name>
</gene>
<keyword evidence="2" id="KW-0547">Nucleotide-binding</keyword>
<organism evidence="5 6">
    <name type="scientific">Chitinophaga caseinilytica</name>
    <dbReference type="NCBI Taxonomy" id="2267521"/>
    <lineage>
        <taxon>Bacteria</taxon>
        <taxon>Pseudomonadati</taxon>
        <taxon>Bacteroidota</taxon>
        <taxon>Chitinophagia</taxon>
        <taxon>Chitinophagales</taxon>
        <taxon>Chitinophagaceae</taxon>
        <taxon>Chitinophaga</taxon>
    </lineage>
</organism>
<evidence type="ECO:0000313" key="6">
    <source>
        <dbReference type="Proteomes" id="UP001449657"/>
    </source>
</evidence>
<dbReference type="InterPro" id="IPR020568">
    <property type="entry name" value="Ribosomal_Su5_D2-typ_SF"/>
</dbReference>
<evidence type="ECO:0000259" key="4">
    <source>
        <dbReference type="SMART" id="SM00382"/>
    </source>
</evidence>
<accession>A0ABZ2ZBV6</accession>
<evidence type="ECO:0000256" key="2">
    <source>
        <dbReference type="ARBA" id="ARBA00022741"/>
    </source>
</evidence>
<proteinExistence type="inferred from homology"/>
<dbReference type="RefSeq" id="WP_341842788.1">
    <property type="nucleotide sequence ID" value="NZ_CP149792.1"/>
</dbReference>
<dbReference type="Proteomes" id="UP001449657">
    <property type="component" value="Chromosome"/>
</dbReference>
<sequence>MLVRIFGSAIHGVDAITITIEVNVGQGTRFCLVGLPDNAVKESEYRIETVIKNIGYRMPRLRTVVNMAPADIRKAGAAYDLPIALGILAASEQAVFQQPVERFVIMGELGLDGTLRPVRGALPMAMRARQEGFSGMVLPCQNALEAAMVEGIDVYGMSHVREVLAFLEGKEARSPEPPTAYQPGFPEGLDFSEVKGQETIKRAMEIAAAGGHNILLVGPPGAGKTMLARRLPTILPPLTLAEALETTRIHSVAGKLDAANGVLTSRPFRSPHHTISEMAMVGGGSIPQPGEISLAQHGILFLDELPEYRRSVLEVLRQPMEEGCVSVSRARQSIVYPAQFQMVAAMNYCKCGNFNHPSPTKVCTCPPGIVQKYLNRISGPLLDRIDLHVEVMPVNPGALADTNKPETSAVIRGRVMEARSLQSQRFGMAAAPDLQRDRIRQPAVFCNAQMSRSHLEKFCHLGPEAQQLLSNAMNRLQLSARAYDRIVKVARTIADLEACADIAPRHIANAIQYRSLDRASWGTAM</sequence>
<dbReference type="NCBIfam" id="TIGR00368">
    <property type="entry name" value="YifB family Mg chelatase-like AAA ATPase"/>
    <property type="match status" value="1"/>
</dbReference>
<dbReference type="InterPro" id="IPR014721">
    <property type="entry name" value="Ribsml_uS5_D2-typ_fold_subgr"/>
</dbReference>
<dbReference type="Pfam" id="PF13541">
    <property type="entry name" value="ChlI"/>
    <property type="match status" value="1"/>
</dbReference>
<evidence type="ECO:0000313" key="5">
    <source>
        <dbReference type="EMBL" id="WZN48191.1"/>
    </source>
</evidence>
<evidence type="ECO:0000256" key="1">
    <source>
        <dbReference type="ARBA" id="ARBA00006354"/>
    </source>
</evidence>
<dbReference type="InterPro" id="IPR025158">
    <property type="entry name" value="Mg_chelat-rel_C"/>
</dbReference>
<dbReference type="Pfam" id="PF13335">
    <property type="entry name" value="Mg_chelatase_C"/>
    <property type="match status" value="1"/>
</dbReference>
<reference evidence="5 6" key="1">
    <citation type="submission" date="2024-03" db="EMBL/GenBank/DDBJ databases">
        <title>Chitinophaga caseinilytica sp. nov., a casein hydrolysing bacterium isolated from forest soil.</title>
        <authorList>
            <person name="Lee D.S."/>
            <person name="Han D.M."/>
            <person name="Baek J.H."/>
            <person name="Choi D.G."/>
            <person name="Jeon J.H."/>
            <person name="Jeon C.O."/>
        </authorList>
    </citation>
    <scope>NUCLEOTIDE SEQUENCE [LARGE SCALE GENOMIC DNA]</scope>
    <source>
        <strain evidence="5 6">KACC 19118</strain>
    </source>
</reference>
<name>A0ABZ2ZBV6_9BACT</name>
<comment type="similarity">
    <text evidence="1">Belongs to the Mg-chelatase subunits D/I family. ComM subfamily.</text>
</comment>
<dbReference type="PANTHER" id="PTHR32039:SF7">
    <property type="entry name" value="COMPETENCE PROTEIN COMM"/>
    <property type="match status" value="1"/>
</dbReference>
<keyword evidence="3" id="KW-0067">ATP-binding</keyword>
<dbReference type="InterPro" id="IPR000523">
    <property type="entry name" value="Mg_chelatse_chII-like_cat_dom"/>
</dbReference>
<dbReference type="SUPFAM" id="SSF54211">
    <property type="entry name" value="Ribosomal protein S5 domain 2-like"/>
    <property type="match status" value="1"/>
</dbReference>
<dbReference type="InterPro" id="IPR003593">
    <property type="entry name" value="AAA+_ATPase"/>
</dbReference>
<dbReference type="SMART" id="SM00382">
    <property type="entry name" value="AAA"/>
    <property type="match status" value="1"/>
</dbReference>
<evidence type="ECO:0000256" key="3">
    <source>
        <dbReference type="ARBA" id="ARBA00022840"/>
    </source>
</evidence>
<keyword evidence="6" id="KW-1185">Reference proteome</keyword>
<dbReference type="InterPro" id="IPR004482">
    <property type="entry name" value="Mg_chelat-rel"/>
</dbReference>